<gene>
    <name evidence="3" type="ORF">PENDEC_c022G03831</name>
</gene>
<dbReference type="InterPro" id="IPR044034">
    <property type="entry name" value="NAC-like_UBA"/>
</dbReference>
<dbReference type="PANTHER" id="PTHR31184:SF2">
    <property type="entry name" value="HUNTINGTIN-INTERACTING PROTEIN K"/>
    <property type="match status" value="1"/>
</dbReference>
<feature type="compositionally biased region" description="Low complexity" evidence="1">
    <location>
        <begin position="41"/>
        <end position="52"/>
    </location>
</feature>
<name>A0A1V6P0W7_PENDC</name>
<dbReference type="PANTHER" id="PTHR31184">
    <property type="entry name" value="HUNTINGTIN-INTERACTING PROTEIN K FAMILY MEMBER"/>
    <property type="match status" value="1"/>
</dbReference>
<dbReference type="InterPro" id="IPR038922">
    <property type="entry name" value="HYPK_UBA"/>
</dbReference>
<evidence type="ECO:0000259" key="2">
    <source>
        <dbReference type="Pfam" id="PF19026"/>
    </source>
</evidence>
<comment type="caution">
    <text evidence="3">The sequence shown here is derived from an EMBL/GenBank/DDBJ whole genome shotgun (WGS) entry which is preliminary data.</text>
</comment>
<sequence>MSDSIPSATGAPDSVEQPLPANAEDRKAAAALDSLHTNEIAADAAPKAPSSAEQEALGRAMSRLEIAAGKGSVKKDTAETQKKEAEVKIKAVKIAAGDVAFLADQLDLHKNKATDLLKAHEGDVTLAMKAFIAPSLGA</sequence>
<dbReference type="OrthoDB" id="285219at2759"/>
<keyword evidence="4" id="KW-1185">Reference proteome</keyword>
<dbReference type="AlphaFoldDB" id="A0A1V6P0W7"/>
<dbReference type="OMA" id="PQNVDAD"/>
<feature type="region of interest" description="Disordered" evidence="1">
    <location>
        <begin position="1"/>
        <end position="60"/>
    </location>
</feature>
<dbReference type="GO" id="GO:0043066">
    <property type="term" value="P:negative regulation of apoptotic process"/>
    <property type="evidence" value="ECO:0007669"/>
    <property type="project" value="TreeGrafter"/>
</dbReference>
<dbReference type="EMBL" id="MDYL01000022">
    <property type="protein sequence ID" value="OQD70579.1"/>
    <property type="molecule type" value="Genomic_DNA"/>
</dbReference>
<dbReference type="STRING" id="69771.A0A1V6P0W7"/>
<evidence type="ECO:0000313" key="4">
    <source>
        <dbReference type="Proteomes" id="UP000191522"/>
    </source>
</evidence>
<dbReference type="CDD" id="cd14361">
    <property type="entry name" value="UBA_HYPK"/>
    <property type="match status" value="1"/>
</dbReference>
<evidence type="ECO:0000313" key="3">
    <source>
        <dbReference type="EMBL" id="OQD70579.1"/>
    </source>
</evidence>
<organism evidence="3 4">
    <name type="scientific">Penicillium decumbens</name>
    <dbReference type="NCBI Taxonomy" id="69771"/>
    <lineage>
        <taxon>Eukaryota</taxon>
        <taxon>Fungi</taxon>
        <taxon>Dikarya</taxon>
        <taxon>Ascomycota</taxon>
        <taxon>Pezizomycotina</taxon>
        <taxon>Eurotiomycetes</taxon>
        <taxon>Eurotiomycetidae</taxon>
        <taxon>Eurotiales</taxon>
        <taxon>Aspergillaceae</taxon>
        <taxon>Penicillium</taxon>
    </lineage>
</organism>
<accession>A0A1V6P0W7</accession>
<protein>
    <recommendedName>
        <fullName evidence="2">Nascent polypeptide-associated complex subunit alpha-like UBA domain-containing protein</fullName>
    </recommendedName>
</protein>
<reference evidence="4" key="1">
    <citation type="journal article" date="2017" name="Nat. Microbiol.">
        <title>Global analysis of biosynthetic gene clusters reveals vast potential of secondary metabolite production in Penicillium species.</title>
        <authorList>
            <person name="Nielsen J.C."/>
            <person name="Grijseels S."/>
            <person name="Prigent S."/>
            <person name="Ji B."/>
            <person name="Dainat J."/>
            <person name="Nielsen K.F."/>
            <person name="Frisvad J.C."/>
            <person name="Workman M."/>
            <person name="Nielsen J."/>
        </authorList>
    </citation>
    <scope>NUCLEOTIDE SEQUENCE [LARGE SCALE GENOMIC DNA]</scope>
    <source>
        <strain evidence="4">IBT 11843</strain>
    </source>
</reference>
<dbReference type="GO" id="GO:0050821">
    <property type="term" value="P:protein stabilization"/>
    <property type="evidence" value="ECO:0007669"/>
    <property type="project" value="TreeGrafter"/>
</dbReference>
<feature type="domain" description="Nascent polypeptide-associated complex subunit alpha-like UBA" evidence="2">
    <location>
        <begin position="92"/>
        <end position="132"/>
    </location>
</feature>
<evidence type="ECO:0000256" key="1">
    <source>
        <dbReference type="SAM" id="MobiDB-lite"/>
    </source>
</evidence>
<dbReference type="Pfam" id="PF19026">
    <property type="entry name" value="UBA_HYPK"/>
    <property type="match status" value="1"/>
</dbReference>
<proteinExistence type="predicted"/>
<dbReference type="InterPro" id="IPR052617">
    <property type="entry name" value="Huntingtin-int_K"/>
</dbReference>
<dbReference type="Proteomes" id="UP000191522">
    <property type="component" value="Unassembled WGS sequence"/>
</dbReference>